<dbReference type="EMBL" id="VSSQ01062117">
    <property type="protein sequence ID" value="MPN15367.1"/>
    <property type="molecule type" value="Genomic_DNA"/>
</dbReference>
<sequence>MVSAAQVNPRKLRQIAAEPRLHRRQGLQQGVGVLLAQGVKMQTGNPLGQPLGKLLRRHAQPGAGGAGVVDAMGLGGVHGVYADAHLSARRQGGGREARILGHGVKNHMVADGQKRLHLLGGVGSGKHMGLAPHVFIPQPRLKQAAGRCSA</sequence>
<reference evidence="1" key="1">
    <citation type="submission" date="2019-08" db="EMBL/GenBank/DDBJ databases">
        <authorList>
            <person name="Kucharzyk K."/>
            <person name="Murdoch R.W."/>
            <person name="Higgins S."/>
            <person name="Loffler F."/>
        </authorList>
    </citation>
    <scope>NUCLEOTIDE SEQUENCE</scope>
</reference>
<evidence type="ECO:0000313" key="1">
    <source>
        <dbReference type="EMBL" id="MPN15367.1"/>
    </source>
</evidence>
<accession>A0A645FLT0</accession>
<comment type="caution">
    <text evidence="1">The sequence shown here is derived from an EMBL/GenBank/DDBJ whole genome shotgun (WGS) entry which is preliminary data.</text>
</comment>
<protein>
    <submittedName>
        <fullName evidence="1">Uncharacterized protein</fullName>
    </submittedName>
</protein>
<organism evidence="1">
    <name type="scientific">bioreactor metagenome</name>
    <dbReference type="NCBI Taxonomy" id="1076179"/>
    <lineage>
        <taxon>unclassified sequences</taxon>
        <taxon>metagenomes</taxon>
        <taxon>ecological metagenomes</taxon>
    </lineage>
</organism>
<proteinExistence type="predicted"/>
<name>A0A645FLT0_9ZZZZ</name>
<gene>
    <name evidence="1" type="ORF">SDC9_162698</name>
</gene>
<dbReference type="AlphaFoldDB" id="A0A645FLT0"/>